<dbReference type="Proteomes" id="UP001231649">
    <property type="component" value="Chromosome 3"/>
</dbReference>
<protein>
    <submittedName>
        <fullName evidence="1">Uncharacterized protein</fullName>
    </submittedName>
</protein>
<organism evidence="1 2">
    <name type="scientific">Mythimna loreyi</name>
    <dbReference type="NCBI Taxonomy" id="667449"/>
    <lineage>
        <taxon>Eukaryota</taxon>
        <taxon>Metazoa</taxon>
        <taxon>Ecdysozoa</taxon>
        <taxon>Arthropoda</taxon>
        <taxon>Hexapoda</taxon>
        <taxon>Insecta</taxon>
        <taxon>Pterygota</taxon>
        <taxon>Neoptera</taxon>
        <taxon>Endopterygota</taxon>
        <taxon>Lepidoptera</taxon>
        <taxon>Glossata</taxon>
        <taxon>Ditrysia</taxon>
        <taxon>Noctuoidea</taxon>
        <taxon>Noctuidae</taxon>
        <taxon>Noctuinae</taxon>
        <taxon>Hadenini</taxon>
        <taxon>Mythimna</taxon>
    </lineage>
</organism>
<evidence type="ECO:0000313" key="2">
    <source>
        <dbReference type="Proteomes" id="UP001231649"/>
    </source>
</evidence>
<sequence>MNWEVDILDTRNLRFEGDFDTQVQDILSFVRLTAEKVHNLRRLFDDLKQALQYVAPGCTIEPFGSVVTGLGIKTSDVDCYVALPNGEQPHIGHVIRARNVLNRYHRKFSQIIAITTAKVPIVKFFHLPTQCQCDVNFKSPAGVRNSQLVAFLLHYDKRALPLAVLIKYWSKVHKFTGTNLMGNYSLILMLIFYLQLMNIIPSIYELQRNVPPYYVDSWNTAFDASMTSNTRNSDTLYELLGGFFKCYSTFNYKENMISPYMGRVINKKCFDNFDMPEEYSLYKNQVSKDVRKKLKTDSKICIQDPFEHNRNCSGGFFTATAMVAHQTMAPQNVYISLVCGVAVLVFCCSGAVCAPLCLEGDFDSQLQQILRAQMLSAQDPSVTQALGDVRATLDQRWPGYDLTLCGSLAIGVGTILSDIDLVVKLPNFNSSAGLYVLEETDALLNNQPELYSNCTYKHIVNPKVSSTFFRFSHIPTKREVDIEFNEIGDIAVENKKITKYYFELDERFKALGIFLKYWSKIQDITGHGPGSLPGYVLYLLIIFFLQQKNMAPPAYVLQVNTTPRYIDGWNVAFNELPYSTNNTENLHQLLGGFFKYYSEYEFDKYIVSVFTGRPIPKNAFSNINNFPVAYTLFNSLNRTMQLAIKNDLDAEMSVQDVFLHDTNNADLVSHELVTKFKYLMKLMATMFEDLPSERILCAILDTETNKESYKPQ</sequence>
<evidence type="ECO:0000313" key="1">
    <source>
        <dbReference type="EMBL" id="KAJ8719867.1"/>
    </source>
</evidence>
<accession>A0ACC2QLK2</accession>
<comment type="caution">
    <text evidence="1">The sequence shown here is derived from an EMBL/GenBank/DDBJ whole genome shotgun (WGS) entry which is preliminary data.</text>
</comment>
<reference evidence="1" key="1">
    <citation type="submission" date="2023-03" db="EMBL/GenBank/DDBJ databases">
        <title>Chromosome-level genomes of two armyworms, Mythimna separata and Mythimna loreyi, provide insights into the biosynthesis and reception of sex pheromones.</title>
        <authorList>
            <person name="Zhao H."/>
        </authorList>
    </citation>
    <scope>NUCLEOTIDE SEQUENCE</scope>
    <source>
        <strain evidence="1">BeijingLab</strain>
    </source>
</reference>
<name>A0ACC2QLK2_9NEOP</name>
<dbReference type="EMBL" id="CM056779">
    <property type="protein sequence ID" value="KAJ8719867.1"/>
    <property type="molecule type" value="Genomic_DNA"/>
</dbReference>
<proteinExistence type="predicted"/>
<gene>
    <name evidence="1" type="ORF">PYW08_012042</name>
</gene>
<keyword evidence="2" id="KW-1185">Reference proteome</keyword>